<evidence type="ECO:0000259" key="1">
    <source>
        <dbReference type="PROSITE" id="PS51186"/>
    </source>
</evidence>
<evidence type="ECO:0000313" key="2">
    <source>
        <dbReference type="EMBL" id="KAF1991131.1"/>
    </source>
</evidence>
<dbReference type="GO" id="GO:0016747">
    <property type="term" value="F:acyltransferase activity, transferring groups other than amino-acyl groups"/>
    <property type="evidence" value="ECO:0007669"/>
    <property type="project" value="InterPro"/>
</dbReference>
<dbReference type="PANTHER" id="PTHR42791:SF17">
    <property type="entry name" value="ACETYLTRANSFERASE, GNAT FAMILY FAMILY (AFU_ORTHOLOGUE AFUA_8G05690)"/>
    <property type="match status" value="1"/>
</dbReference>
<keyword evidence="3" id="KW-1185">Reference proteome</keyword>
<dbReference type="OrthoDB" id="2115692at2759"/>
<feature type="domain" description="N-acetyltransferase" evidence="1">
    <location>
        <begin position="3"/>
        <end position="204"/>
    </location>
</feature>
<keyword evidence="2" id="KW-0012">Acyltransferase</keyword>
<dbReference type="CDD" id="cd04301">
    <property type="entry name" value="NAT_SF"/>
    <property type="match status" value="1"/>
</dbReference>
<dbReference type="EMBL" id="ML977140">
    <property type="protein sequence ID" value="KAF1991131.1"/>
    <property type="molecule type" value="Genomic_DNA"/>
</dbReference>
<evidence type="ECO:0000313" key="3">
    <source>
        <dbReference type="Proteomes" id="UP000800041"/>
    </source>
</evidence>
<proteinExistence type="predicted"/>
<reference evidence="2" key="1">
    <citation type="journal article" date="2020" name="Stud. Mycol.">
        <title>101 Dothideomycetes genomes: a test case for predicting lifestyles and emergence of pathogens.</title>
        <authorList>
            <person name="Haridas S."/>
            <person name="Albert R."/>
            <person name="Binder M."/>
            <person name="Bloem J."/>
            <person name="Labutti K."/>
            <person name="Salamov A."/>
            <person name="Andreopoulos B."/>
            <person name="Baker S."/>
            <person name="Barry K."/>
            <person name="Bills G."/>
            <person name="Bluhm B."/>
            <person name="Cannon C."/>
            <person name="Castanera R."/>
            <person name="Culley D."/>
            <person name="Daum C."/>
            <person name="Ezra D."/>
            <person name="Gonzalez J."/>
            <person name="Henrissat B."/>
            <person name="Kuo A."/>
            <person name="Liang C."/>
            <person name="Lipzen A."/>
            <person name="Lutzoni F."/>
            <person name="Magnuson J."/>
            <person name="Mondo S."/>
            <person name="Nolan M."/>
            <person name="Ohm R."/>
            <person name="Pangilinan J."/>
            <person name="Park H.-J."/>
            <person name="Ramirez L."/>
            <person name="Alfaro M."/>
            <person name="Sun H."/>
            <person name="Tritt A."/>
            <person name="Yoshinaga Y."/>
            <person name="Zwiers L.-H."/>
            <person name="Turgeon B."/>
            <person name="Goodwin S."/>
            <person name="Spatafora J."/>
            <person name="Crous P."/>
            <person name="Grigoriev I."/>
        </authorList>
    </citation>
    <scope>NUCLEOTIDE SEQUENCE</scope>
    <source>
        <strain evidence="2">CBS 113979</strain>
    </source>
</reference>
<dbReference type="Gene3D" id="3.40.630.30">
    <property type="match status" value="1"/>
</dbReference>
<dbReference type="InterPro" id="IPR000182">
    <property type="entry name" value="GNAT_dom"/>
</dbReference>
<accession>A0A6G1HD39</accession>
<dbReference type="AlphaFoldDB" id="A0A6G1HD39"/>
<gene>
    <name evidence="2" type="ORF">K402DRAFT_389331</name>
</gene>
<dbReference type="PANTHER" id="PTHR42791">
    <property type="entry name" value="GNAT FAMILY ACETYLTRANSFERASE"/>
    <property type="match status" value="1"/>
</dbReference>
<protein>
    <submittedName>
        <fullName evidence="2">Acyl-CoA N-acyltransferase</fullName>
    </submittedName>
</protein>
<name>A0A6G1HD39_9PEZI</name>
<dbReference type="InterPro" id="IPR052523">
    <property type="entry name" value="Trichothecene_AcTrans"/>
</dbReference>
<dbReference type="Proteomes" id="UP000800041">
    <property type="component" value="Unassembled WGS sequence"/>
</dbReference>
<dbReference type="InterPro" id="IPR016181">
    <property type="entry name" value="Acyl_CoA_acyltransferase"/>
</dbReference>
<organism evidence="2 3">
    <name type="scientific">Aulographum hederae CBS 113979</name>
    <dbReference type="NCBI Taxonomy" id="1176131"/>
    <lineage>
        <taxon>Eukaryota</taxon>
        <taxon>Fungi</taxon>
        <taxon>Dikarya</taxon>
        <taxon>Ascomycota</taxon>
        <taxon>Pezizomycotina</taxon>
        <taxon>Dothideomycetes</taxon>
        <taxon>Pleosporomycetidae</taxon>
        <taxon>Aulographales</taxon>
        <taxon>Aulographaceae</taxon>
    </lineage>
</organism>
<dbReference type="Pfam" id="PF13508">
    <property type="entry name" value="Acetyltransf_7"/>
    <property type="match status" value="1"/>
</dbReference>
<dbReference type="SUPFAM" id="SSF55729">
    <property type="entry name" value="Acyl-CoA N-acyltransferases (Nat)"/>
    <property type="match status" value="1"/>
</dbReference>
<keyword evidence="2" id="KW-0808">Transferase</keyword>
<sequence>MPLQVVPATPSDVPALMDIYFSAFQNLMAVTAFPDIPSVRTWWTKMIDEEILDPTALFLKVVDGEDGAEDGLSEIVAWGKWNKPVQGKEEDEPLPPWPEGGDEDVANRFFEQAGKKHKQVMGQRPHWYLELLATSPEHQGKGAGSMLLKHAANLADESGHETYLESSPEGVSIYHRNGFEDRERIEIDIKGQMYHNICMVRKPKK</sequence>
<dbReference type="PROSITE" id="PS51186">
    <property type="entry name" value="GNAT"/>
    <property type="match status" value="1"/>
</dbReference>